<protein>
    <recommendedName>
        <fullName evidence="3">GAF domain-containing protein</fullName>
    </recommendedName>
</protein>
<sequence>MSAAGGGGRPLTILLPVLHQGRRVAEVWLRHSDPGVCTPERRALLAVIAEDLGQVLDRIALTRRLEATEARLSATVQHLTRLQGLYRALAAVSDAVVRTPDEARLRRRTCRRLAGSGLFQAAWFGRPDPRSGVCRGGVWTTATRARPCIRSTSSSTTWPGTTP</sequence>
<name>A0A6F8ZDZ4_9FIRM</name>
<dbReference type="KEGG" id="hfv:R50_0481"/>
<dbReference type="SUPFAM" id="SSF55781">
    <property type="entry name" value="GAF domain-like"/>
    <property type="match status" value="1"/>
</dbReference>
<proteinExistence type="predicted"/>
<organism evidence="1 2">
    <name type="scientific">Candidatus Hydrogenisulfobacillus filiaventi</name>
    <dbReference type="NCBI Taxonomy" id="2707344"/>
    <lineage>
        <taxon>Bacteria</taxon>
        <taxon>Bacillati</taxon>
        <taxon>Bacillota</taxon>
        <taxon>Clostridia</taxon>
        <taxon>Eubacteriales</taxon>
        <taxon>Clostridiales Family XVII. Incertae Sedis</taxon>
        <taxon>Candidatus Hydrogenisulfobacillus</taxon>
    </lineage>
</organism>
<accession>A0A6F8ZDZ4</accession>
<evidence type="ECO:0008006" key="3">
    <source>
        <dbReference type="Google" id="ProtNLM"/>
    </source>
</evidence>
<evidence type="ECO:0000313" key="1">
    <source>
        <dbReference type="EMBL" id="CAB1127987.1"/>
    </source>
</evidence>
<reference evidence="1 2" key="1">
    <citation type="submission" date="2020-02" db="EMBL/GenBank/DDBJ databases">
        <authorList>
            <person name="Hogendoorn C."/>
        </authorList>
    </citation>
    <scope>NUCLEOTIDE SEQUENCE [LARGE SCALE GENOMIC DNA]</scope>
    <source>
        <strain evidence="1">R501</strain>
    </source>
</reference>
<keyword evidence="2" id="KW-1185">Reference proteome</keyword>
<evidence type="ECO:0000313" key="2">
    <source>
        <dbReference type="Proteomes" id="UP000503399"/>
    </source>
</evidence>
<dbReference type="EMBL" id="LR778114">
    <property type="protein sequence ID" value="CAB1127987.1"/>
    <property type="molecule type" value="Genomic_DNA"/>
</dbReference>
<dbReference type="Proteomes" id="UP000503399">
    <property type="component" value="Chromosome"/>
</dbReference>
<gene>
    <name evidence="1" type="ORF">R50_0481</name>
</gene>
<dbReference type="AlphaFoldDB" id="A0A6F8ZDZ4"/>